<evidence type="ECO:0000313" key="1">
    <source>
        <dbReference type="EMBL" id="GAF86137.1"/>
    </source>
</evidence>
<dbReference type="AlphaFoldDB" id="X0TD66"/>
<comment type="caution">
    <text evidence="1">The sequence shown here is derived from an EMBL/GenBank/DDBJ whole genome shotgun (WGS) entry which is preliminary data.</text>
</comment>
<feature type="non-terminal residue" evidence="1">
    <location>
        <position position="1"/>
    </location>
</feature>
<dbReference type="EMBL" id="BARS01018881">
    <property type="protein sequence ID" value="GAF86137.1"/>
    <property type="molecule type" value="Genomic_DNA"/>
</dbReference>
<sequence length="112" mass="13156">RILKRAKNTCEFDGCDFKNGETVFSVKYKGRTQAWYRNKEEAYSHTPISLEVKKGVNIPNPKPVKVVLTIAHLDHDEENHNVTDDRLKAACQLCHLRYDAREKYRRILKKQQ</sequence>
<organism evidence="1">
    <name type="scientific">marine sediment metagenome</name>
    <dbReference type="NCBI Taxonomy" id="412755"/>
    <lineage>
        <taxon>unclassified sequences</taxon>
        <taxon>metagenomes</taxon>
        <taxon>ecological metagenomes</taxon>
    </lineage>
</organism>
<protein>
    <submittedName>
        <fullName evidence="1">Uncharacterized protein</fullName>
    </submittedName>
</protein>
<accession>X0TD66</accession>
<gene>
    <name evidence="1" type="ORF">S01H1_30662</name>
</gene>
<name>X0TD66_9ZZZZ</name>
<reference evidence="1" key="1">
    <citation type="journal article" date="2014" name="Front. Microbiol.">
        <title>High frequency of phylogenetically diverse reductive dehalogenase-homologous genes in deep subseafloor sedimentary metagenomes.</title>
        <authorList>
            <person name="Kawai M."/>
            <person name="Futagami T."/>
            <person name="Toyoda A."/>
            <person name="Takaki Y."/>
            <person name="Nishi S."/>
            <person name="Hori S."/>
            <person name="Arai W."/>
            <person name="Tsubouchi T."/>
            <person name="Morono Y."/>
            <person name="Uchiyama I."/>
            <person name="Ito T."/>
            <person name="Fujiyama A."/>
            <person name="Inagaki F."/>
            <person name="Takami H."/>
        </authorList>
    </citation>
    <scope>NUCLEOTIDE SEQUENCE</scope>
    <source>
        <strain evidence="1">Expedition CK06-06</strain>
    </source>
</reference>
<proteinExistence type="predicted"/>